<keyword evidence="7" id="KW-1185">Reference proteome</keyword>
<dbReference type="InterPro" id="IPR010851">
    <property type="entry name" value="DEFL"/>
</dbReference>
<name>A0AAQ3SJ02_PASNO</name>
<dbReference type="Gene3D" id="3.30.30.10">
    <property type="entry name" value="Knottin, scorpion toxin-like"/>
    <property type="match status" value="1"/>
</dbReference>
<dbReference type="AlphaFoldDB" id="A0AAQ3SJ02"/>
<feature type="signal peptide" evidence="5">
    <location>
        <begin position="1"/>
        <end position="31"/>
    </location>
</feature>
<keyword evidence="4" id="KW-0611">Plant defense</keyword>
<evidence type="ECO:0000313" key="6">
    <source>
        <dbReference type="EMBL" id="WVZ51195.1"/>
    </source>
</evidence>
<protein>
    <recommendedName>
        <fullName evidence="8">Knottin scorpion toxin-like domain-containing protein</fullName>
    </recommendedName>
</protein>
<proteinExistence type="inferred from homology"/>
<dbReference type="Pfam" id="PF25052">
    <property type="entry name" value="AtDEF-like"/>
    <property type="match status" value="1"/>
</dbReference>
<evidence type="ECO:0000256" key="3">
    <source>
        <dbReference type="ARBA" id="ARBA00022577"/>
    </source>
</evidence>
<evidence type="ECO:0000256" key="5">
    <source>
        <dbReference type="SAM" id="SignalP"/>
    </source>
</evidence>
<dbReference type="EMBL" id="CP144745">
    <property type="protein sequence ID" value="WVZ51195.1"/>
    <property type="molecule type" value="Genomic_DNA"/>
</dbReference>
<organism evidence="6 7">
    <name type="scientific">Paspalum notatum var. saurae</name>
    <dbReference type="NCBI Taxonomy" id="547442"/>
    <lineage>
        <taxon>Eukaryota</taxon>
        <taxon>Viridiplantae</taxon>
        <taxon>Streptophyta</taxon>
        <taxon>Embryophyta</taxon>
        <taxon>Tracheophyta</taxon>
        <taxon>Spermatophyta</taxon>
        <taxon>Magnoliopsida</taxon>
        <taxon>Liliopsida</taxon>
        <taxon>Poales</taxon>
        <taxon>Poaceae</taxon>
        <taxon>PACMAD clade</taxon>
        <taxon>Panicoideae</taxon>
        <taxon>Andropogonodae</taxon>
        <taxon>Paspaleae</taxon>
        <taxon>Paspalinae</taxon>
        <taxon>Paspalum</taxon>
    </lineage>
</organism>
<feature type="chain" id="PRO_5042884453" description="Knottin scorpion toxin-like domain-containing protein" evidence="5">
    <location>
        <begin position="32"/>
        <end position="98"/>
    </location>
</feature>
<keyword evidence="5" id="KW-0732">Signal</keyword>
<sequence length="98" mass="11024">MEPSRRNPFTSAAVLLLVVFMATEMTMLVQADDEQCYFVSKHGYDGLCWRSATCRDQCLSESRRNTGGECRGWLPSRCCCRMPCPPDGQATSREECTS</sequence>
<dbReference type="InterPro" id="IPR036574">
    <property type="entry name" value="Scorpion_toxin-like_sf"/>
</dbReference>
<evidence type="ECO:0000256" key="2">
    <source>
        <dbReference type="ARBA" id="ARBA00022529"/>
    </source>
</evidence>
<dbReference type="Proteomes" id="UP001341281">
    <property type="component" value="Chromosome 01"/>
</dbReference>
<keyword evidence="3" id="KW-0295">Fungicide</keyword>
<evidence type="ECO:0000313" key="7">
    <source>
        <dbReference type="Proteomes" id="UP001341281"/>
    </source>
</evidence>
<comment type="similarity">
    <text evidence="1">Belongs to the DEFL family.</text>
</comment>
<dbReference type="GO" id="GO:0050832">
    <property type="term" value="P:defense response to fungus"/>
    <property type="evidence" value="ECO:0007669"/>
    <property type="project" value="UniProtKB-KW"/>
</dbReference>
<evidence type="ECO:0000256" key="1">
    <source>
        <dbReference type="ARBA" id="ARBA00006722"/>
    </source>
</evidence>
<evidence type="ECO:0008006" key="8">
    <source>
        <dbReference type="Google" id="ProtNLM"/>
    </source>
</evidence>
<reference evidence="6 7" key="1">
    <citation type="submission" date="2024-02" db="EMBL/GenBank/DDBJ databases">
        <title>High-quality chromosome-scale genome assembly of Pensacola bahiagrass (Paspalum notatum Flugge var. saurae).</title>
        <authorList>
            <person name="Vega J.M."/>
            <person name="Podio M."/>
            <person name="Orjuela J."/>
            <person name="Siena L.A."/>
            <person name="Pessino S.C."/>
            <person name="Combes M.C."/>
            <person name="Mariac C."/>
            <person name="Albertini E."/>
            <person name="Pupilli F."/>
            <person name="Ortiz J.P.A."/>
            <person name="Leblanc O."/>
        </authorList>
    </citation>
    <scope>NUCLEOTIDE SEQUENCE [LARGE SCALE GENOMIC DNA]</scope>
    <source>
        <strain evidence="6">R1</strain>
        <tissue evidence="6">Leaf</tissue>
    </source>
</reference>
<evidence type="ECO:0000256" key="4">
    <source>
        <dbReference type="ARBA" id="ARBA00022821"/>
    </source>
</evidence>
<dbReference type="GO" id="GO:0031640">
    <property type="term" value="P:killing of cells of another organism"/>
    <property type="evidence" value="ECO:0007669"/>
    <property type="project" value="UniProtKB-KW"/>
</dbReference>
<gene>
    <name evidence="6" type="ORF">U9M48_002358</name>
</gene>
<keyword evidence="2" id="KW-0929">Antimicrobial</keyword>
<accession>A0AAQ3SJ02</accession>